<dbReference type="RefSeq" id="WP_087742662.1">
    <property type="nucleotide sequence ID" value="NZ_JBPWQU010000006.1"/>
</dbReference>
<dbReference type="Proteomes" id="UP000195412">
    <property type="component" value="Chromosome I"/>
</dbReference>
<evidence type="ECO:0000256" key="1">
    <source>
        <dbReference type="SAM" id="MobiDB-lite"/>
    </source>
</evidence>
<dbReference type="InterPro" id="IPR009476">
    <property type="entry name" value="DUF1097"/>
</dbReference>
<evidence type="ECO:0000313" key="3">
    <source>
        <dbReference type="EMBL" id="SMS15423.1"/>
    </source>
</evidence>
<feature type="transmembrane region" description="Helical" evidence="2">
    <location>
        <begin position="82"/>
        <end position="101"/>
    </location>
</feature>
<dbReference type="AlphaFoldDB" id="A0A1Y6K2U9"/>
<evidence type="ECO:0008006" key="5">
    <source>
        <dbReference type="Google" id="ProtNLM"/>
    </source>
</evidence>
<reference evidence="4" key="1">
    <citation type="submission" date="2017-05" db="EMBL/GenBank/DDBJ databases">
        <authorList>
            <person name="Papadimitriou K."/>
        </authorList>
    </citation>
    <scope>NUCLEOTIDE SEQUENCE [LARGE SCALE GENOMIC DNA]</scope>
    <source>
        <strain evidence="4">ACA-DC 3411</strain>
    </source>
</reference>
<dbReference type="Pfam" id="PF06496">
    <property type="entry name" value="DUF1097"/>
    <property type="match status" value="1"/>
</dbReference>
<evidence type="ECO:0000256" key="2">
    <source>
        <dbReference type="SAM" id="Phobius"/>
    </source>
</evidence>
<dbReference type="KEGG" id="lzy:LZ3411_2373"/>
<name>A0A1Y6K2U9_9LACO</name>
<sequence>MKHRLTKELWYSSIGVGLFTLFYSLIMTSFHLWMGAAAFITASYFFGVGCPDDKVWNIVGSFVMGIIWALISFTLLQNPTIAQLWPSAIMFGFMTFLAIFLQGTVMTFTLVPAWLIAWGTSMVIVSNVAITNWSLFVIELFISMLMGIFFIAYGSNIFSKVVDKWLFPKKTAKPDVTRTTRPTTSDDDVTPRTDQ</sequence>
<keyword evidence="2" id="KW-1133">Transmembrane helix</keyword>
<feature type="transmembrane region" description="Helical" evidence="2">
    <location>
        <begin position="136"/>
        <end position="154"/>
    </location>
</feature>
<feature type="transmembrane region" description="Helical" evidence="2">
    <location>
        <begin position="55"/>
        <end position="76"/>
    </location>
</feature>
<dbReference type="EMBL" id="LT854705">
    <property type="protein sequence ID" value="SMS15423.1"/>
    <property type="molecule type" value="Genomic_DNA"/>
</dbReference>
<protein>
    <recommendedName>
        <fullName evidence="5">DUF1097 domain-containing protein</fullName>
    </recommendedName>
</protein>
<feature type="region of interest" description="Disordered" evidence="1">
    <location>
        <begin position="173"/>
        <end position="195"/>
    </location>
</feature>
<feature type="transmembrane region" description="Helical" evidence="2">
    <location>
        <begin position="108"/>
        <end position="130"/>
    </location>
</feature>
<keyword evidence="2" id="KW-0812">Transmembrane</keyword>
<organism evidence="3 4">
    <name type="scientific">Levilactobacillus zymae</name>
    <dbReference type="NCBI Taxonomy" id="267363"/>
    <lineage>
        <taxon>Bacteria</taxon>
        <taxon>Bacillati</taxon>
        <taxon>Bacillota</taxon>
        <taxon>Bacilli</taxon>
        <taxon>Lactobacillales</taxon>
        <taxon>Lactobacillaceae</taxon>
        <taxon>Levilactobacillus</taxon>
    </lineage>
</organism>
<proteinExistence type="predicted"/>
<feature type="transmembrane region" description="Helical" evidence="2">
    <location>
        <begin position="32"/>
        <end position="48"/>
    </location>
</feature>
<evidence type="ECO:0000313" key="4">
    <source>
        <dbReference type="Proteomes" id="UP000195412"/>
    </source>
</evidence>
<feature type="transmembrane region" description="Helical" evidence="2">
    <location>
        <begin position="9"/>
        <end position="26"/>
    </location>
</feature>
<keyword evidence="2" id="KW-0472">Membrane</keyword>
<accession>A0A1Y6K2U9</accession>
<gene>
    <name evidence="3" type="ORF">LZ3411_2373</name>
</gene>